<dbReference type="EMBL" id="AFBQ01000131">
    <property type="protein sequence ID" value="EHY31645.1"/>
    <property type="molecule type" value="Genomic_DNA"/>
</dbReference>
<dbReference type="RefSeq" id="WP_008541729.1">
    <property type="nucleotide sequence ID" value="NZ_JH604937.1"/>
</dbReference>
<dbReference type="PANTHER" id="PTHR30588:SF0">
    <property type="entry name" value="BRANCHED-CHAIN AMINO ACID PERMEASE BRNQ"/>
    <property type="match status" value="1"/>
</dbReference>
<evidence type="ECO:0000256" key="2">
    <source>
        <dbReference type="ARBA" id="ARBA00008540"/>
    </source>
</evidence>
<feature type="transmembrane region" description="Helical" evidence="9">
    <location>
        <begin position="205"/>
        <end position="224"/>
    </location>
</feature>
<evidence type="ECO:0000256" key="9">
    <source>
        <dbReference type="RuleBase" id="RU362122"/>
    </source>
</evidence>
<name>H3KE01_9BURK</name>
<dbReference type="GO" id="GO:0005886">
    <property type="term" value="C:plasma membrane"/>
    <property type="evidence" value="ECO:0007669"/>
    <property type="project" value="UniProtKB-SubCell"/>
</dbReference>
<feature type="transmembrane region" description="Helical" evidence="9">
    <location>
        <begin position="329"/>
        <end position="349"/>
    </location>
</feature>
<comment type="function">
    <text evidence="9">Component of the transport system for branched-chain amino acids.</text>
</comment>
<organism evidence="10 11">
    <name type="scientific">Sutterella parvirubra YIT 11816</name>
    <dbReference type="NCBI Taxonomy" id="762967"/>
    <lineage>
        <taxon>Bacteria</taxon>
        <taxon>Pseudomonadati</taxon>
        <taxon>Pseudomonadota</taxon>
        <taxon>Betaproteobacteria</taxon>
        <taxon>Burkholderiales</taxon>
        <taxon>Sutterellaceae</taxon>
        <taxon>Sutterella</taxon>
    </lineage>
</organism>
<evidence type="ECO:0000256" key="6">
    <source>
        <dbReference type="ARBA" id="ARBA00022970"/>
    </source>
</evidence>
<sequence length="456" mass="47156">MTGLPFKNRLLVGLTLFSMFFGAGNLIFPPFLGAQAGEATWWAMAGFVVTAVGFPILGVMAVAESGGLKTLAGRVHPVFAFVFTLLIYVSIGPALAIPRTAGTSFEMVLRPVLDANGLLDAKIAGFGMLDAAQALYAVLFFALAAWVAMTPEKLTQRLGKFLSPALITLIGALFIGVLLSPLGLYGEAQSAYATGAFARGFIEGYQTMDTIAALNFGIIIAMNIRAMGVTSEKAVISETVKAGAIAALVFCVIYGALAHIGAEAGGAFAGMENGAQTLTHAAGAVFGPAGPVLMGLIFFIACLNTCVGLLSCCSDYFRTIIPGPGYRGWVVIFALISAVVANAGLTTILKFSIPVLVAIYPAAIVLIVLSLLTLGFDAVRHRPAVYPVTVAVTGVVSVASALASCGLLPEALASAQRSLPLADVGLEWIIPAAAAFALAMLTKKRAPVMRTTEEAA</sequence>
<feature type="transmembrane region" description="Helical" evidence="9">
    <location>
        <begin position="421"/>
        <end position="441"/>
    </location>
</feature>
<dbReference type="PATRIC" id="fig|762967.3.peg.765"/>
<dbReference type="InterPro" id="IPR004685">
    <property type="entry name" value="Brnchd-chn_aa_trnsp_Livcs"/>
</dbReference>
<dbReference type="Pfam" id="PF05525">
    <property type="entry name" value="Branch_AA_trans"/>
    <property type="match status" value="1"/>
</dbReference>
<comment type="similarity">
    <text evidence="2 9">Belongs to the branched chain amino acid transporter family.</text>
</comment>
<dbReference type="GO" id="GO:0015188">
    <property type="term" value="F:L-isoleucine transmembrane transporter activity"/>
    <property type="evidence" value="ECO:0007669"/>
    <property type="project" value="TreeGrafter"/>
</dbReference>
<keyword evidence="11" id="KW-1185">Reference proteome</keyword>
<reference evidence="10 11" key="1">
    <citation type="submission" date="2011-11" db="EMBL/GenBank/DDBJ databases">
        <authorList>
            <person name="Weinstock G."/>
            <person name="Sodergren E."/>
            <person name="Clifton S."/>
            <person name="Fulton L."/>
            <person name="Fulton B."/>
            <person name="Courtney L."/>
            <person name="Fronick C."/>
            <person name="Harrison M."/>
            <person name="Strong C."/>
            <person name="Farmer C."/>
            <person name="Delahaunty K."/>
            <person name="Markovic C."/>
            <person name="Hall O."/>
            <person name="Minx P."/>
            <person name="Tomlinson C."/>
            <person name="Mitreva M."/>
            <person name="Hou S."/>
            <person name="Chen J."/>
            <person name="Wollam A."/>
            <person name="Pepin K.H."/>
            <person name="Johnson M."/>
            <person name="Bhonagiri V."/>
            <person name="Zhang X."/>
            <person name="Suruliraj S."/>
            <person name="Warren W."/>
            <person name="Chinwalla A."/>
            <person name="Mardis E.R."/>
            <person name="Wilson R.K."/>
        </authorList>
    </citation>
    <scope>NUCLEOTIDE SEQUENCE [LARGE SCALE GENOMIC DNA]</scope>
    <source>
        <strain evidence="10 11">YIT 11816</strain>
    </source>
</reference>
<evidence type="ECO:0000313" key="10">
    <source>
        <dbReference type="EMBL" id="EHY31645.1"/>
    </source>
</evidence>
<dbReference type="HOGENOM" id="CLU_036807_0_1_4"/>
<evidence type="ECO:0000256" key="4">
    <source>
        <dbReference type="ARBA" id="ARBA00022475"/>
    </source>
</evidence>
<evidence type="ECO:0000256" key="8">
    <source>
        <dbReference type="ARBA" id="ARBA00023136"/>
    </source>
</evidence>
<dbReference type="GO" id="GO:0015190">
    <property type="term" value="F:L-leucine transmembrane transporter activity"/>
    <property type="evidence" value="ECO:0007669"/>
    <property type="project" value="TreeGrafter"/>
</dbReference>
<evidence type="ECO:0000256" key="1">
    <source>
        <dbReference type="ARBA" id="ARBA00004651"/>
    </source>
</evidence>
<feature type="transmembrane region" description="Helical" evidence="9">
    <location>
        <begin position="355"/>
        <end position="376"/>
    </location>
</feature>
<dbReference type="OrthoDB" id="9783920at2"/>
<evidence type="ECO:0000313" key="11">
    <source>
        <dbReference type="Proteomes" id="UP000004956"/>
    </source>
</evidence>
<feature type="transmembrane region" description="Helical" evidence="9">
    <location>
        <begin position="161"/>
        <end position="185"/>
    </location>
</feature>
<evidence type="ECO:0000256" key="5">
    <source>
        <dbReference type="ARBA" id="ARBA00022692"/>
    </source>
</evidence>
<dbReference type="AlphaFoldDB" id="H3KE01"/>
<feature type="transmembrane region" description="Helical" evidence="9">
    <location>
        <begin position="131"/>
        <end position="149"/>
    </location>
</feature>
<dbReference type="GO" id="GO:0015818">
    <property type="term" value="P:isoleucine transport"/>
    <property type="evidence" value="ECO:0007669"/>
    <property type="project" value="TreeGrafter"/>
</dbReference>
<comment type="caution">
    <text evidence="10">The sequence shown here is derived from an EMBL/GenBank/DDBJ whole genome shotgun (WGS) entry which is preliminary data.</text>
</comment>
<feature type="transmembrane region" description="Helical" evidence="9">
    <location>
        <begin position="388"/>
        <end position="409"/>
    </location>
</feature>
<feature type="transmembrane region" description="Helical" evidence="9">
    <location>
        <begin position="75"/>
        <end position="97"/>
    </location>
</feature>
<keyword evidence="3 9" id="KW-0813">Transport</keyword>
<comment type="caution">
    <text evidence="9">Lacks conserved residue(s) required for the propagation of feature annotation.</text>
</comment>
<keyword evidence="6 9" id="KW-0029">Amino-acid transport</keyword>
<evidence type="ECO:0000256" key="7">
    <source>
        <dbReference type="ARBA" id="ARBA00022989"/>
    </source>
</evidence>
<dbReference type="GO" id="GO:0005304">
    <property type="term" value="F:L-valine transmembrane transporter activity"/>
    <property type="evidence" value="ECO:0007669"/>
    <property type="project" value="TreeGrafter"/>
</dbReference>
<dbReference type="NCBIfam" id="TIGR00796">
    <property type="entry name" value="livcs"/>
    <property type="match status" value="1"/>
</dbReference>
<keyword evidence="5 9" id="KW-0812">Transmembrane</keyword>
<keyword evidence="4" id="KW-1003">Cell membrane</keyword>
<feature type="transmembrane region" description="Helical" evidence="9">
    <location>
        <begin position="244"/>
        <end position="262"/>
    </location>
</feature>
<proteinExistence type="inferred from homology"/>
<dbReference type="Proteomes" id="UP000004956">
    <property type="component" value="Unassembled WGS sequence"/>
</dbReference>
<comment type="subcellular location">
    <subcellularLocation>
        <location evidence="9">Cell inner membrane</location>
        <topology evidence="9">Multi-pass membrane protein</topology>
    </subcellularLocation>
    <subcellularLocation>
        <location evidence="1">Cell membrane</location>
        <topology evidence="1">Multi-pass membrane protein</topology>
    </subcellularLocation>
</comment>
<accession>H3KE01</accession>
<dbReference type="GO" id="GO:0015820">
    <property type="term" value="P:L-leucine transport"/>
    <property type="evidence" value="ECO:0007669"/>
    <property type="project" value="TreeGrafter"/>
</dbReference>
<evidence type="ECO:0000256" key="3">
    <source>
        <dbReference type="ARBA" id="ARBA00022448"/>
    </source>
</evidence>
<dbReference type="PANTHER" id="PTHR30588">
    <property type="entry name" value="BRANCHED-CHAIN AMINO ACID TRANSPORT SYSTEM 2 CARRIER PROTEIN"/>
    <property type="match status" value="1"/>
</dbReference>
<feature type="transmembrane region" description="Helical" evidence="9">
    <location>
        <begin position="292"/>
        <end position="317"/>
    </location>
</feature>
<dbReference type="STRING" id="762967.HMPREF9440_00962"/>
<gene>
    <name evidence="10" type="ORF">HMPREF9440_00962</name>
</gene>
<keyword evidence="7 9" id="KW-1133">Transmembrane helix</keyword>
<feature type="transmembrane region" description="Helical" evidence="9">
    <location>
        <begin position="41"/>
        <end position="63"/>
    </location>
</feature>
<protein>
    <recommendedName>
        <fullName evidence="9">Branched-chain amino acid transport system carrier protein</fullName>
    </recommendedName>
</protein>
<keyword evidence="8 9" id="KW-0472">Membrane</keyword>